<protein>
    <recommendedName>
        <fullName evidence="4">Transmembrane protein</fullName>
    </recommendedName>
</protein>
<keyword evidence="1" id="KW-0472">Membrane</keyword>
<keyword evidence="1" id="KW-1133">Transmembrane helix</keyword>
<dbReference type="RefSeq" id="WP_168447957.1">
    <property type="nucleotide sequence ID" value="NZ_JAAXOW010000004.1"/>
</dbReference>
<evidence type="ECO:0000313" key="2">
    <source>
        <dbReference type="EMBL" id="NKX93878.1"/>
    </source>
</evidence>
<evidence type="ECO:0000256" key="1">
    <source>
        <dbReference type="SAM" id="Phobius"/>
    </source>
</evidence>
<accession>A0A9X5FKP7</accession>
<feature type="transmembrane region" description="Helical" evidence="1">
    <location>
        <begin position="102"/>
        <end position="124"/>
    </location>
</feature>
<comment type="caution">
    <text evidence="2">The sequence shown here is derived from an EMBL/GenBank/DDBJ whole genome shotgun (WGS) entry which is preliminary data.</text>
</comment>
<evidence type="ECO:0008006" key="4">
    <source>
        <dbReference type="Google" id="ProtNLM"/>
    </source>
</evidence>
<dbReference type="AlphaFoldDB" id="A0A9X5FKP7"/>
<keyword evidence="1" id="KW-0812">Transmembrane</keyword>
<organism evidence="2 3">
    <name type="scientific">Sanguibacter hominis ATCC BAA-789</name>
    <dbReference type="NCBI Taxonomy" id="1312740"/>
    <lineage>
        <taxon>Bacteria</taxon>
        <taxon>Bacillati</taxon>
        <taxon>Actinomycetota</taxon>
        <taxon>Actinomycetes</taxon>
        <taxon>Micrococcales</taxon>
        <taxon>Sanguibacteraceae</taxon>
        <taxon>Sanguibacter</taxon>
    </lineage>
</organism>
<feature type="transmembrane region" description="Helical" evidence="1">
    <location>
        <begin position="136"/>
        <end position="158"/>
    </location>
</feature>
<proteinExistence type="predicted"/>
<dbReference type="Proteomes" id="UP000774283">
    <property type="component" value="Unassembled WGS sequence"/>
</dbReference>
<dbReference type="EMBL" id="JAAXOW010000004">
    <property type="protein sequence ID" value="NKX93878.1"/>
    <property type="molecule type" value="Genomic_DNA"/>
</dbReference>
<reference evidence="2 3" key="1">
    <citation type="submission" date="2020-04" db="EMBL/GenBank/DDBJ databases">
        <title>MicrobeNet Type strains.</title>
        <authorList>
            <person name="Nicholson A.C."/>
        </authorList>
    </citation>
    <scope>NUCLEOTIDE SEQUENCE [LARGE SCALE GENOMIC DNA]</scope>
    <source>
        <strain evidence="2 3">ATCC BAA-789</strain>
    </source>
</reference>
<evidence type="ECO:0000313" key="3">
    <source>
        <dbReference type="Proteomes" id="UP000774283"/>
    </source>
</evidence>
<name>A0A9X5FKP7_9MICO</name>
<keyword evidence="3" id="KW-1185">Reference proteome</keyword>
<sequence>MNPRNDAAASARLERSVRRWMNAYPRRWRVTFGDDLVGTALELAAPGQTRLTLRDGLAIVRAGWALRRREMPPLRVRVGWYWDGRGARTHPEHRPWMVDRIISPWTGVAAAMGRLLLGGWPSVWFGLRSMMRGDPAGAYGFFLVMGLLVVLLTVLAVLPGMRRYIARQRWTRSFPDEPVPDMIASRRKPTSA</sequence>
<gene>
    <name evidence="2" type="ORF">HF995_11455</name>
</gene>